<sequence>MSGLSPIWYMCKVVLPELLFYFADEPQATSVKAASTDTVPSATF</sequence>
<gene>
    <name evidence="1" type="ORF">JCM5805K_1886</name>
</gene>
<organism evidence="1 2">
    <name type="scientific">Lactococcus lactis subsp. lactis</name>
    <name type="common">Streptococcus lactis</name>
    <dbReference type="NCBI Taxonomy" id="1360"/>
    <lineage>
        <taxon>Bacteria</taxon>
        <taxon>Bacillati</taxon>
        <taxon>Bacillota</taxon>
        <taxon>Bacilli</taxon>
        <taxon>Lactobacillales</taxon>
        <taxon>Streptococcaceae</taxon>
        <taxon>Lactococcus</taxon>
    </lineage>
</organism>
<reference evidence="1 2" key="1">
    <citation type="submission" date="2015-01" db="EMBL/GenBank/DDBJ databases">
        <title>Lactococcus lactis subsp.lactis JCM 5805 whole genome shotgun sequence.</title>
        <authorList>
            <person name="Fujii T."/>
            <person name="Tomita Y."/>
            <person name="Ikushima S."/>
            <person name="Fujiwara D."/>
        </authorList>
    </citation>
    <scope>NUCLEOTIDE SEQUENCE [LARGE SCALE GENOMIC DNA]</scope>
    <source>
        <strain evidence="1 2">JCM 5805</strain>
    </source>
</reference>
<evidence type="ECO:0000313" key="1">
    <source>
        <dbReference type="EMBL" id="GAM80771.1"/>
    </source>
</evidence>
<accession>A0A0B8QQ56</accession>
<proteinExistence type="predicted"/>
<dbReference type="AlphaFoldDB" id="A0A0B8QQ56"/>
<comment type="caution">
    <text evidence="1">The sequence shown here is derived from an EMBL/GenBank/DDBJ whole genome shotgun (WGS) entry which is preliminary data.</text>
</comment>
<name>A0A0B8QQ56_LACLL</name>
<dbReference type="Proteomes" id="UP000031847">
    <property type="component" value="Unassembled WGS sequence"/>
</dbReference>
<protein>
    <submittedName>
        <fullName evidence="1">Molecular chaperone</fullName>
    </submittedName>
</protein>
<dbReference type="EMBL" id="BBSI01000030">
    <property type="protein sequence ID" value="GAM80771.1"/>
    <property type="molecule type" value="Genomic_DNA"/>
</dbReference>
<evidence type="ECO:0000313" key="2">
    <source>
        <dbReference type="Proteomes" id="UP000031847"/>
    </source>
</evidence>